<sequence>LRKSTLRGIRVPGIEDRLITKLFADDTTVYLHEEDDYGDLEKVLQDWCEASRAKFNVDKTEHIPLGSAAFRLALSSRTTQSNLGKTLPADARVIRDGETVRILGAWIGNDPDPEMPWKPIIATIERNLERWGRRRPTIYGRKLIVGMEIGSRTQFLAKAQGMPQTIEQKLITIIFDFIWNGEKKPRISRDMLLLPITEGGINLLDIATRNEAIELTWLRDYLALGPRR</sequence>
<protein>
    <recommendedName>
        <fullName evidence="3">Reverse transcriptase domain-containing protein</fullName>
    </recommendedName>
</protein>
<feature type="non-terminal residue" evidence="1">
    <location>
        <position position="228"/>
    </location>
</feature>
<dbReference type="EMBL" id="ML212581">
    <property type="protein sequence ID" value="TFK78376.1"/>
    <property type="molecule type" value="Genomic_DNA"/>
</dbReference>
<accession>A0A5C3NLK4</accession>
<dbReference type="InParanoid" id="A0A5C3NLK4"/>
<proteinExistence type="predicted"/>
<feature type="non-terminal residue" evidence="1">
    <location>
        <position position="1"/>
    </location>
</feature>
<evidence type="ECO:0000313" key="2">
    <source>
        <dbReference type="Proteomes" id="UP000308197"/>
    </source>
</evidence>
<name>A0A5C3NLK4_9APHY</name>
<organism evidence="1 2">
    <name type="scientific">Polyporus arcularius HHB13444</name>
    <dbReference type="NCBI Taxonomy" id="1314778"/>
    <lineage>
        <taxon>Eukaryota</taxon>
        <taxon>Fungi</taxon>
        <taxon>Dikarya</taxon>
        <taxon>Basidiomycota</taxon>
        <taxon>Agaricomycotina</taxon>
        <taxon>Agaricomycetes</taxon>
        <taxon>Polyporales</taxon>
        <taxon>Polyporaceae</taxon>
        <taxon>Polyporus</taxon>
    </lineage>
</organism>
<evidence type="ECO:0008006" key="3">
    <source>
        <dbReference type="Google" id="ProtNLM"/>
    </source>
</evidence>
<evidence type="ECO:0000313" key="1">
    <source>
        <dbReference type="EMBL" id="TFK78376.1"/>
    </source>
</evidence>
<reference evidence="1 2" key="1">
    <citation type="journal article" date="2019" name="Nat. Ecol. Evol.">
        <title>Megaphylogeny resolves global patterns of mushroom evolution.</title>
        <authorList>
            <person name="Varga T."/>
            <person name="Krizsan K."/>
            <person name="Foldi C."/>
            <person name="Dima B."/>
            <person name="Sanchez-Garcia M."/>
            <person name="Sanchez-Ramirez S."/>
            <person name="Szollosi G.J."/>
            <person name="Szarkandi J.G."/>
            <person name="Papp V."/>
            <person name="Albert L."/>
            <person name="Andreopoulos W."/>
            <person name="Angelini C."/>
            <person name="Antonin V."/>
            <person name="Barry K.W."/>
            <person name="Bougher N.L."/>
            <person name="Buchanan P."/>
            <person name="Buyck B."/>
            <person name="Bense V."/>
            <person name="Catcheside P."/>
            <person name="Chovatia M."/>
            <person name="Cooper J."/>
            <person name="Damon W."/>
            <person name="Desjardin D."/>
            <person name="Finy P."/>
            <person name="Geml J."/>
            <person name="Haridas S."/>
            <person name="Hughes K."/>
            <person name="Justo A."/>
            <person name="Karasinski D."/>
            <person name="Kautmanova I."/>
            <person name="Kiss B."/>
            <person name="Kocsube S."/>
            <person name="Kotiranta H."/>
            <person name="LaButti K.M."/>
            <person name="Lechner B.E."/>
            <person name="Liimatainen K."/>
            <person name="Lipzen A."/>
            <person name="Lukacs Z."/>
            <person name="Mihaltcheva S."/>
            <person name="Morgado L.N."/>
            <person name="Niskanen T."/>
            <person name="Noordeloos M.E."/>
            <person name="Ohm R.A."/>
            <person name="Ortiz-Santana B."/>
            <person name="Ovrebo C."/>
            <person name="Racz N."/>
            <person name="Riley R."/>
            <person name="Savchenko A."/>
            <person name="Shiryaev A."/>
            <person name="Soop K."/>
            <person name="Spirin V."/>
            <person name="Szebenyi C."/>
            <person name="Tomsovsky M."/>
            <person name="Tulloss R.E."/>
            <person name="Uehling J."/>
            <person name="Grigoriev I.V."/>
            <person name="Vagvolgyi C."/>
            <person name="Papp T."/>
            <person name="Martin F.M."/>
            <person name="Miettinen O."/>
            <person name="Hibbett D.S."/>
            <person name="Nagy L.G."/>
        </authorList>
    </citation>
    <scope>NUCLEOTIDE SEQUENCE [LARGE SCALE GENOMIC DNA]</scope>
    <source>
        <strain evidence="1 2">HHB13444</strain>
    </source>
</reference>
<dbReference type="Proteomes" id="UP000308197">
    <property type="component" value="Unassembled WGS sequence"/>
</dbReference>
<dbReference type="AlphaFoldDB" id="A0A5C3NLK4"/>
<gene>
    <name evidence="1" type="ORF">K466DRAFT_447154</name>
</gene>
<keyword evidence="2" id="KW-1185">Reference proteome</keyword>